<organism evidence="1 2">
    <name type="scientific">Marinicella sediminis</name>
    <dbReference type="NCBI Taxonomy" id="1792834"/>
    <lineage>
        <taxon>Bacteria</taxon>
        <taxon>Pseudomonadati</taxon>
        <taxon>Pseudomonadota</taxon>
        <taxon>Gammaproteobacteria</taxon>
        <taxon>Lysobacterales</taxon>
        <taxon>Marinicellaceae</taxon>
        <taxon>Marinicella</taxon>
    </lineage>
</organism>
<protein>
    <submittedName>
        <fullName evidence="1">Uncharacterized protein</fullName>
    </submittedName>
</protein>
<evidence type="ECO:0000313" key="2">
    <source>
        <dbReference type="Proteomes" id="UP001595533"/>
    </source>
</evidence>
<comment type="caution">
    <text evidence="1">The sequence shown here is derived from an EMBL/GenBank/DDBJ whole genome shotgun (WGS) entry which is preliminary data.</text>
</comment>
<evidence type="ECO:0000313" key="1">
    <source>
        <dbReference type="EMBL" id="MFC3194688.1"/>
    </source>
</evidence>
<dbReference type="RefSeq" id="WP_157892727.1">
    <property type="nucleotide sequence ID" value="NZ_JBHRTS010000005.1"/>
</dbReference>
<sequence>MMKDLLFSVFIVFVLFKAWEHFSEPNHVLEKNQHGFTEVVMPNGARDGVVYILAPKNCPKEAGKRADALELALRSQGVAVVRSSSGSLNINEPSPEQMIKMDNALAIMNDTIPAVFVNGMGSSNPQASEVFAQWRGF</sequence>
<gene>
    <name evidence="1" type="ORF">ACFODZ_10605</name>
</gene>
<keyword evidence="2" id="KW-1185">Reference proteome</keyword>
<dbReference type="EMBL" id="JBHRTS010000005">
    <property type="protein sequence ID" value="MFC3194688.1"/>
    <property type="molecule type" value="Genomic_DNA"/>
</dbReference>
<reference evidence="2" key="1">
    <citation type="journal article" date="2019" name="Int. J. Syst. Evol. Microbiol.">
        <title>The Global Catalogue of Microorganisms (GCM) 10K type strain sequencing project: providing services to taxonomists for standard genome sequencing and annotation.</title>
        <authorList>
            <consortium name="The Broad Institute Genomics Platform"/>
            <consortium name="The Broad Institute Genome Sequencing Center for Infectious Disease"/>
            <person name="Wu L."/>
            <person name="Ma J."/>
        </authorList>
    </citation>
    <scope>NUCLEOTIDE SEQUENCE [LARGE SCALE GENOMIC DNA]</scope>
    <source>
        <strain evidence="2">KCTC 42953</strain>
    </source>
</reference>
<dbReference type="Proteomes" id="UP001595533">
    <property type="component" value="Unassembled WGS sequence"/>
</dbReference>
<proteinExistence type="predicted"/>
<name>A0ABV7J968_9GAMM</name>
<accession>A0ABV7J968</accession>